<dbReference type="PANTHER" id="PTHR42794:SF2">
    <property type="entry name" value="ABC TRANSPORTER ATP-BINDING PROTEIN"/>
    <property type="match status" value="1"/>
</dbReference>
<dbReference type="PROSITE" id="PS50893">
    <property type="entry name" value="ABC_TRANSPORTER_2"/>
    <property type="match status" value="1"/>
</dbReference>
<keyword evidence="1" id="KW-0813">Transport</keyword>
<evidence type="ECO:0000313" key="5">
    <source>
        <dbReference type="EMBL" id="TYP59872.1"/>
    </source>
</evidence>
<evidence type="ECO:0000259" key="4">
    <source>
        <dbReference type="PROSITE" id="PS50893"/>
    </source>
</evidence>
<dbReference type="InterPro" id="IPR003439">
    <property type="entry name" value="ABC_transporter-like_ATP-bd"/>
</dbReference>
<dbReference type="FunFam" id="3.40.50.300:FF:000134">
    <property type="entry name" value="Iron-enterobactin ABC transporter ATP-binding protein"/>
    <property type="match status" value="1"/>
</dbReference>
<comment type="caution">
    <text evidence="5">The sequence shown here is derived from an EMBL/GenBank/DDBJ whole genome shotgun (WGS) entry which is preliminary data.</text>
</comment>
<dbReference type="AlphaFoldDB" id="A0A5S5B0I2"/>
<organism evidence="5 6">
    <name type="scientific">Thermosediminibacter litoriperuensis</name>
    <dbReference type="NCBI Taxonomy" id="291989"/>
    <lineage>
        <taxon>Bacteria</taxon>
        <taxon>Bacillati</taxon>
        <taxon>Bacillota</taxon>
        <taxon>Clostridia</taxon>
        <taxon>Thermosediminibacterales</taxon>
        <taxon>Thermosediminibacteraceae</taxon>
        <taxon>Thermosediminibacter</taxon>
    </lineage>
</organism>
<dbReference type="CDD" id="cd03214">
    <property type="entry name" value="ABC_Iron-Siderophores_B12_Hemin"/>
    <property type="match status" value="1"/>
</dbReference>
<dbReference type="SUPFAM" id="SSF52540">
    <property type="entry name" value="P-loop containing nucleoside triphosphate hydrolases"/>
    <property type="match status" value="1"/>
</dbReference>
<protein>
    <submittedName>
        <fullName evidence="5">Iron complex transport system ATP-binding protein</fullName>
    </submittedName>
</protein>
<sequence length="415" mass="46573">MPGLEVKNLTYGYKDKSILEDICLGINPGEFAGILGPNGSGKTTLLNNINRWLIPQKGSILIEGQKAESLSPRALARYVATVPQETSLDLGFTVEEIVMMGRNPYLRTFEREKPRDKAIIEECMKAVGIWNLKDRYINELSGGEKQRALIARALAQQPKVLVLDEPISHLDINYKWEILELLKNLCKNMKIIVLAVLHDINLASLFCDKLLLLKDGKIFKTGSPQEVITEQNILEVFNVHVKISIQPHSGRPVITFSSPVQKDLRPRSCERIHVVCGGGAGEKILQYLRERGYQVSAGVLNMGDTDWKVAKNLGVDVVEDLPFSPVSEEKVQENRLYIDRAEAVIICNIPFGHGNLKNLISLRDVASKGEKKIFVLHETPIEQRDYTGGLAAKIYSQVLRESVVFNSIEELRDFF</sequence>
<feature type="domain" description="ABC transporter" evidence="4">
    <location>
        <begin position="4"/>
        <end position="240"/>
    </location>
</feature>
<dbReference type="SMART" id="SM00382">
    <property type="entry name" value="AAA"/>
    <property type="match status" value="1"/>
</dbReference>
<evidence type="ECO:0000256" key="1">
    <source>
        <dbReference type="ARBA" id="ARBA00022448"/>
    </source>
</evidence>
<proteinExistence type="predicted"/>
<dbReference type="Proteomes" id="UP000322294">
    <property type="component" value="Unassembled WGS sequence"/>
</dbReference>
<dbReference type="InterPro" id="IPR003593">
    <property type="entry name" value="AAA+_ATPase"/>
</dbReference>
<evidence type="ECO:0000256" key="3">
    <source>
        <dbReference type="ARBA" id="ARBA00022840"/>
    </source>
</evidence>
<dbReference type="PANTHER" id="PTHR42794">
    <property type="entry name" value="HEMIN IMPORT ATP-BINDING PROTEIN HMUV"/>
    <property type="match status" value="1"/>
</dbReference>
<reference evidence="5 6" key="1">
    <citation type="submission" date="2019-07" db="EMBL/GenBank/DDBJ databases">
        <title>Genomic Encyclopedia of Type Strains, Phase I: the one thousand microbial genomes (KMG-I) project.</title>
        <authorList>
            <person name="Kyrpides N."/>
        </authorList>
    </citation>
    <scope>NUCLEOTIDE SEQUENCE [LARGE SCALE GENOMIC DNA]</scope>
    <source>
        <strain evidence="5 6">DSM 16647</strain>
    </source>
</reference>
<dbReference type="Gene3D" id="3.40.50.300">
    <property type="entry name" value="P-loop containing nucleotide triphosphate hydrolases"/>
    <property type="match status" value="1"/>
</dbReference>
<dbReference type="RefSeq" id="WP_148865472.1">
    <property type="nucleotide sequence ID" value="NZ_VNHO01000001.1"/>
</dbReference>
<dbReference type="InterPro" id="IPR027417">
    <property type="entry name" value="P-loop_NTPase"/>
</dbReference>
<evidence type="ECO:0000313" key="6">
    <source>
        <dbReference type="Proteomes" id="UP000322294"/>
    </source>
</evidence>
<keyword evidence="2" id="KW-0547">Nucleotide-binding</keyword>
<keyword evidence="3 5" id="KW-0067">ATP-binding</keyword>
<name>A0A5S5B0I2_9FIRM</name>
<dbReference type="OrthoDB" id="9799337at2"/>
<dbReference type="Pfam" id="PF00005">
    <property type="entry name" value="ABC_tran"/>
    <property type="match status" value="1"/>
</dbReference>
<dbReference type="PROSITE" id="PS00211">
    <property type="entry name" value="ABC_TRANSPORTER_1"/>
    <property type="match status" value="1"/>
</dbReference>
<accession>A0A5S5B0I2</accession>
<dbReference type="GO" id="GO:0016887">
    <property type="term" value="F:ATP hydrolysis activity"/>
    <property type="evidence" value="ECO:0007669"/>
    <property type="project" value="InterPro"/>
</dbReference>
<evidence type="ECO:0000256" key="2">
    <source>
        <dbReference type="ARBA" id="ARBA00022741"/>
    </source>
</evidence>
<gene>
    <name evidence="5" type="ORF">LZ11_00032</name>
</gene>
<keyword evidence="6" id="KW-1185">Reference proteome</keyword>
<dbReference type="InterPro" id="IPR017871">
    <property type="entry name" value="ABC_transporter-like_CS"/>
</dbReference>
<dbReference type="EMBL" id="VNHO01000001">
    <property type="protein sequence ID" value="TYP59872.1"/>
    <property type="molecule type" value="Genomic_DNA"/>
</dbReference>
<dbReference type="GO" id="GO:0005524">
    <property type="term" value="F:ATP binding"/>
    <property type="evidence" value="ECO:0007669"/>
    <property type="project" value="UniProtKB-KW"/>
</dbReference>